<keyword evidence="7 8" id="KW-0472">Membrane</keyword>
<comment type="pathway">
    <text evidence="2">Secondary metabolite biosynthesis.</text>
</comment>
<dbReference type="PANTHER" id="PTHR31595:SF57">
    <property type="entry name" value="OS04G0481900 PROTEIN"/>
    <property type="match status" value="1"/>
</dbReference>
<dbReference type="GO" id="GO:0006629">
    <property type="term" value="P:lipid metabolic process"/>
    <property type="evidence" value="ECO:0007669"/>
    <property type="project" value="InterPro"/>
</dbReference>
<protein>
    <submittedName>
        <fullName evidence="11">Acetyltransferase ataH</fullName>
    </submittedName>
</protein>
<accession>A0A8T9BCN7</accession>
<organism evidence="11 12">
    <name type="scientific">Lachnellula arida</name>
    <dbReference type="NCBI Taxonomy" id="1316785"/>
    <lineage>
        <taxon>Eukaryota</taxon>
        <taxon>Fungi</taxon>
        <taxon>Dikarya</taxon>
        <taxon>Ascomycota</taxon>
        <taxon>Pezizomycotina</taxon>
        <taxon>Leotiomycetes</taxon>
        <taxon>Helotiales</taxon>
        <taxon>Lachnaceae</taxon>
        <taxon>Lachnellula</taxon>
    </lineage>
</organism>
<comment type="caution">
    <text evidence="11">The sequence shown here is derived from an EMBL/GenBank/DDBJ whole genome shotgun (WGS) entry which is preliminary data.</text>
</comment>
<evidence type="ECO:0000259" key="10">
    <source>
        <dbReference type="Pfam" id="PF13813"/>
    </source>
</evidence>
<comment type="subcellular location">
    <subcellularLocation>
        <location evidence="1">Membrane</location>
        <topology evidence="1">Multi-pass membrane protein</topology>
    </subcellularLocation>
</comment>
<dbReference type="GO" id="GO:0016020">
    <property type="term" value="C:membrane"/>
    <property type="evidence" value="ECO:0007669"/>
    <property type="project" value="UniProtKB-SubCell"/>
</dbReference>
<dbReference type="Proteomes" id="UP000469559">
    <property type="component" value="Unassembled WGS sequence"/>
</dbReference>
<evidence type="ECO:0000256" key="1">
    <source>
        <dbReference type="ARBA" id="ARBA00004141"/>
    </source>
</evidence>
<feature type="chain" id="PRO_5035934617" evidence="9">
    <location>
        <begin position="19"/>
        <end position="345"/>
    </location>
</feature>
<evidence type="ECO:0000256" key="3">
    <source>
        <dbReference type="ARBA" id="ARBA00007282"/>
    </source>
</evidence>
<comment type="similarity">
    <text evidence="3">Belongs to the wax synthase family.</text>
</comment>
<dbReference type="Pfam" id="PF13813">
    <property type="entry name" value="MBOAT_2"/>
    <property type="match status" value="1"/>
</dbReference>
<feature type="transmembrane region" description="Helical" evidence="8">
    <location>
        <begin position="298"/>
        <end position="315"/>
    </location>
</feature>
<evidence type="ECO:0000313" key="12">
    <source>
        <dbReference type="Proteomes" id="UP000469559"/>
    </source>
</evidence>
<feature type="domain" description="Wax synthase" evidence="10">
    <location>
        <begin position="176"/>
        <end position="260"/>
    </location>
</feature>
<evidence type="ECO:0000313" key="11">
    <source>
        <dbReference type="EMBL" id="TVY16133.1"/>
    </source>
</evidence>
<keyword evidence="9" id="KW-0732">Signal</keyword>
<dbReference type="OrthoDB" id="1077582at2759"/>
<evidence type="ECO:0000256" key="9">
    <source>
        <dbReference type="SAM" id="SignalP"/>
    </source>
</evidence>
<evidence type="ECO:0000256" key="8">
    <source>
        <dbReference type="SAM" id="Phobius"/>
    </source>
</evidence>
<dbReference type="InterPro" id="IPR032805">
    <property type="entry name" value="Wax_synthase_dom"/>
</dbReference>
<keyword evidence="4" id="KW-0808">Transferase</keyword>
<evidence type="ECO:0000256" key="4">
    <source>
        <dbReference type="ARBA" id="ARBA00022679"/>
    </source>
</evidence>
<evidence type="ECO:0000256" key="6">
    <source>
        <dbReference type="ARBA" id="ARBA00022989"/>
    </source>
</evidence>
<evidence type="ECO:0000256" key="5">
    <source>
        <dbReference type="ARBA" id="ARBA00022692"/>
    </source>
</evidence>
<gene>
    <name evidence="11" type="primary">ataH_1</name>
    <name evidence="11" type="ORF">LARI1_G006242</name>
</gene>
<evidence type="ECO:0000256" key="2">
    <source>
        <dbReference type="ARBA" id="ARBA00005179"/>
    </source>
</evidence>
<dbReference type="PANTHER" id="PTHR31595">
    <property type="entry name" value="LONG-CHAIN-ALCOHOL O-FATTY-ACYLTRANSFERASE 3-RELATED"/>
    <property type="match status" value="1"/>
</dbReference>
<keyword evidence="12" id="KW-1185">Reference proteome</keyword>
<feature type="signal peptide" evidence="9">
    <location>
        <begin position="1"/>
        <end position="18"/>
    </location>
</feature>
<evidence type="ECO:0000256" key="7">
    <source>
        <dbReference type="ARBA" id="ARBA00023136"/>
    </source>
</evidence>
<dbReference type="EMBL" id="QGMF01000407">
    <property type="protein sequence ID" value="TVY16133.1"/>
    <property type="molecule type" value="Genomic_DNA"/>
</dbReference>
<keyword evidence="5 8" id="KW-0812">Transmembrane</keyword>
<feature type="transmembrane region" description="Helical" evidence="8">
    <location>
        <begin position="223"/>
        <end position="246"/>
    </location>
</feature>
<sequence>MSSWSQAVLLNIFHIVSLLYIEKWPAPCLETRNSTEKTQTSRQRYHYDLRATYKLWGDPQLLSSNPDPETDSKAKIQPLSVFIFLRLIKLPIYYYLQFHLIPSLFSETIVTYLPEDVSPIQQTYFRRWHEVEDRELVIRGYTAITWIWESVVFLDSANSVLACFFVLVGVDEPRDWPSLFGNPASATSLRGFWSRFWHRLAIRPYSNYGKIVAYSLGLQQGGFAYKTIVAFVVFTLSGISHAAVSWQLGRKDWYLDVIWFSLNFLACSVEVVVLSAIRGIAKSMGWSRELNMVQESSFGKFVGFVWVFGFFFWSVPKWKYPMLHSVAVETATWRRILSGMSLVES</sequence>
<dbReference type="AlphaFoldDB" id="A0A8T9BCN7"/>
<keyword evidence="6 8" id="KW-1133">Transmembrane helix</keyword>
<name>A0A8T9BCN7_9HELO</name>
<dbReference type="GO" id="GO:0008374">
    <property type="term" value="F:O-acyltransferase activity"/>
    <property type="evidence" value="ECO:0007669"/>
    <property type="project" value="InterPro"/>
</dbReference>
<proteinExistence type="inferred from homology"/>
<reference evidence="11 12" key="1">
    <citation type="submission" date="2018-05" db="EMBL/GenBank/DDBJ databases">
        <title>Whole genome sequencing for identification of molecular markers to develop diagnostic detection tools for the regulated plant pathogen Lachnellula willkommii.</title>
        <authorList>
            <person name="Giroux E."/>
            <person name="Bilodeau G."/>
        </authorList>
    </citation>
    <scope>NUCLEOTIDE SEQUENCE [LARGE SCALE GENOMIC DNA]</scope>
    <source>
        <strain evidence="11 12">CBS 203.66</strain>
    </source>
</reference>
<feature type="transmembrane region" description="Helical" evidence="8">
    <location>
        <begin position="258"/>
        <end position="277"/>
    </location>
</feature>
<dbReference type="InterPro" id="IPR044851">
    <property type="entry name" value="Wax_synthase"/>
</dbReference>